<name>A0AA39IAH3_9BILA</name>
<keyword evidence="5" id="KW-0496">Mitochondrion</keyword>
<accession>A0AA39IAH3</accession>
<proteinExistence type="inferred from homology"/>
<evidence type="ECO:0000256" key="8">
    <source>
        <dbReference type="ARBA" id="ARBA00035363"/>
    </source>
</evidence>
<evidence type="ECO:0000313" key="9">
    <source>
        <dbReference type="EMBL" id="KAK0419623.1"/>
    </source>
</evidence>
<gene>
    <name evidence="9" type="ORF">QR680_014237</name>
</gene>
<dbReference type="PANTHER" id="PTHR13231">
    <property type="entry name" value="MITOCHONDRIAL RIBOSOMAL PROTEIN S31"/>
    <property type="match status" value="1"/>
</dbReference>
<dbReference type="AlphaFoldDB" id="A0AA39IAH3"/>
<comment type="similarity">
    <text evidence="2">Belongs to the mitochondrion-specific ribosomal protein mS31 family.</text>
</comment>
<comment type="subcellular location">
    <subcellularLocation>
        <location evidence="1">Mitochondrion</location>
    </subcellularLocation>
</comment>
<keyword evidence="10" id="KW-1185">Reference proteome</keyword>
<dbReference type="InterPro" id="IPR026299">
    <property type="entry name" value="MRP-S31"/>
</dbReference>
<dbReference type="Proteomes" id="UP001175271">
    <property type="component" value="Unassembled WGS sequence"/>
</dbReference>
<evidence type="ECO:0000256" key="6">
    <source>
        <dbReference type="ARBA" id="ARBA00023274"/>
    </source>
</evidence>
<evidence type="ECO:0000256" key="3">
    <source>
        <dbReference type="ARBA" id="ARBA00022946"/>
    </source>
</evidence>
<evidence type="ECO:0000256" key="2">
    <source>
        <dbReference type="ARBA" id="ARBA00011057"/>
    </source>
</evidence>
<keyword evidence="3" id="KW-0809">Transit peptide</keyword>
<comment type="caution">
    <text evidence="9">The sequence shown here is derived from an EMBL/GenBank/DDBJ whole genome shotgun (WGS) entry which is preliminary data.</text>
</comment>
<protein>
    <recommendedName>
        <fullName evidence="7">Small ribosomal subunit protein mS31</fullName>
    </recommendedName>
    <alternativeName>
        <fullName evidence="8">28S ribosomal protein S31, mitochondrial</fullName>
    </alternativeName>
</protein>
<dbReference type="Pfam" id="PF15433">
    <property type="entry name" value="MRP-S31"/>
    <property type="match status" value="1"/>
</dbReference>
<evidence type="ECO:0000256" key="7">
    <source>
        <dbReference type="ARBA" id="ARBA00035133"/>
    </source>
</evidence>
<dbReference type="GO" id="GO:0005763">
    <property type="term" value="C:mitochondrial small ribosomal subunit"/>
    <property type="evidence" value="ECO:0007669"/>
    <property type="project" value="InterPro"/>
</dbReference>
<evidence type="ECO:0000313" key="10">
    <source>
        <dbReference type="Proteomes" id="UP001175271"/>
    </source>
</evidence>
<reference evidence="9" key="1">
    <citation type="submission" date="2023-06" db="EMBL/GenBank/DDBJ databases">
        <title>Genomic analysis of the entomopathogenic nematode Steinernema hermaphroditum.</title>
        <authorList>
            <person name="Schwarz E.M."/>
            <person name="Heppert J.K."/>
            <person name="Baniya A."/>
            <person name="Schwartz H.T."/>
            <person name="Tan C.-H."/>
            <person name="Antoshechkin I."/>
            <person name="Sternberg P.W."/>
            <person name="Goodrich-Blair H."/>
            <person name="Dillman A.R."/>
        </authorList>
    </citation>
    <scope>NUCLEOTIDE SEQUENCE</scope>
    <source>
        <strain evidence="9">PS9179</strain>
        <tissue evidence="9">Whole animal</tissue>
    </source>
</reference>
<sequence length="254" mass="28582">MLSRFVANVAVRRLGSRAFCSAGDDGPKGPKEPSAKDILGEEMLSAVDSVATAQNPQNPAGRKRMRDMLKAKLIEAEKQTFDEATASQTAEMLSQQSVVDLLKSVPVQSTPRAALPSRIRVGKKETIALRREIVYQAIQSMGLKNGIEEQIEWTKKGKLWPYPINNEYMLGEEERIGFQDHIFLERFVAQSNLPKSGPIAHFMELVCVGLSKSPHMTAKKKLEHIRWFINYFNEQKVEQVHRLHEAEQQAALNA</sequence>
<keyword evidence="4" id="KW-0689">Ribosomal protein</keyword>
<dbReference type="EMBL" id="JAUCMV010000002">
    <property type="protein sequence ID" value="KAK0419623.1"/>
    <property type="molecule type" value="Genomic_DNA"/>
</dbReference>
<dbReference type="PANTHER" id="PTHR13231:SF3">
    <property type="entry name" value="SMALL RIBOSOMAL SUBUNIT PROTEIN MS31"/>
    <property type="match status" value="1"/>
</dbReference>
<dbReference type="GO" id="GO:0003735">
    <property type="term" value="F:structural constituent of ribosome"/>
    <property type="evidence" value="ECO:0007669"/>
    <property type="project" value="InterPro"/>
</dbReference>
<organism evidence="9 10">
    <name type="scientific">Steinernema hermaphroditum</name>
    <dbReference type="NCBI Taxonomy" id="289476"/>
    <lineage>
        <taxon>Eukaryota</taxon>
        <taxon>Metazoa</taxon>
        <taxon>Ecdysozoa</taxon>
        <taxon>Nematoda</taxon>
        <taxon>Chromadorea</taxon>
        <taxon>Rhabditida</taxon>
        <taxon>Tylenchina</taxon>
        <taxon>Panagrolaimomorpha</taxon>
        <taxon>Strongyloidoidea</taxon>
        <taxon>Steinernematidae</taxon>
        <taxon>Steinernema</taxon>
    </lineage>
</organism>
<keyword evidence="6" id="KW-0687">Ribonucleoprotein</keyword>
<evidence type="ECO:0000256" key="1">
    <source>
        <dbReference type="ARBA" id="ARBA00004173"/>
    </source>
</evidence>
<evidence type="ECO:0000256" key="4">
    <source>
        <dbReference type="ARBA" id="ARBA00022980"/>
    </source>
</evidence>
<evidence type="ECO:0000256" key="5">
    <source>
        <dbReference type="ARBA" id="ARBA00023128"/>
    </source>
</evidence>